<reference evidence="4 5" key="1">
    <citation type="journal article" date="2006" name="Nature">
        <title>Global trends of whole-genome duplications revealed by the ciliate Paramecium tetraurelia.</title>
        <authorList>
            <consortium name="Genoscope"/>
            <person name="Aury J.-M."/>
            <person name="Jaillon O."/>
            <person name="Duret L."/>
            <person name="Noel B."/>
            <person name="Jubin C."/>
            <person name="Porcel B.M."/>
            <person name="Segurens B."/>
            <person name="Daubin V."/>
            <person name="Anthouard V."/>
            <person name="Aiach N."/>
            <person name="Arnaiz O."/>
            <person name="Billaut A."/>
            <person name="Beisson J."/>
            <person name="Blanc I."/>
            <person name="Bouhouche K."/>
            <person name="Camara F."/>
            <person name="Duharcourt S."/>
            <person name="Guigo R."/>
            <person name="Gogendeau D."/>
            <person name="Katinka M."/>
            <person name="Keller A.-M."/>
            <person name="Kissmehl R."/>
            <person name="Klotz C."/>
            <person name="Koll F."/>
            <person name="Le Moue A."/>
            <person name="Lepere C."/>
            <person name="Malinsky S."/>
            <person name="Nowacki M."/>
            <person name="Nowak J.K."/>
            <person name="Plattner H."/>
            <person name="Poulain J."/>
            <person name="Ruiz F."/>
            <person name="Serrano V."/>
            <person name="Zagulski M."/>
            <person name="Dessen P."/>
            <person name="Betermier M."/>
            <person name="Weissenbach J."/>
            <person name="Scarpelli C."/>
            <person name="Schachter V."/>
            <person name="Sperling L."/>
            <person name="Meyer E."/>
            <person name="Cohen J."/>
            <person name="Wincker P."/>
        </authorList>
    </citation>
    <scope>NUCLEOTIDE SEQUENCE [LARGE SCALE GENOMIC DNA]</scope>
    <source>
        <strain evidence="4 5">Stock d4-2</strain>
    </source>
</reference>
<proteinExistence type="predicted"/>
<dbReference type="Proteomes" id="UP000000600">
    <property type="component" value="Unassembled WGS sequence"/>
</dbReference>
<dbReference type="InterPro" id="IPR036770">
    <property type="entry name" value="Ankyrin_rpt-contain_sf"/>
</dbReference>
<protein>
    <submittedName>
        <fullName evidence="4">Uncharacterized protein</fullName>
    </submittedName>
</protein>
<dbReference type="PANTHER" id="PTHR24180:SF45">
    <property type="entry name" value="POLY [ADP-RIBOSE] POLYMERASE TANKYRASE"/>
    <property type="match status" value="1"/>
</dbReference>
<sequence length="330" mass="37518">MRSNSHQIIGELPQVNADPNPDMQTIEIKKEESSKQSVFMLAYRFSNTNICNIEQLILHSIYEGNIDQLKSMKIHLRDLNYLEEFSEDLIDKQIFPLALAVATGQLEIVKLLLQNEAIEVNMVSKPQELSALKLACSNGYYEIAELLVQQDANVNQADSKGSVPLFYCFSRLEEETNYFENKQLCFKLAELLIDNGANIDAVVNAEKGYTLLMLFCAVKDKLNPRDLRVNLDVIRFLLSRGASKDKLSTKGKTALQLSKHHCAKDEVQKMLKDIKPTQYKIFSHRPQIIQQQVIKQEGVKASGNNNGMCCGLLSSSRNRPQSEKSWWQIF</sequence>
<evidence type="ECO:0000256" key="2">
    <source>
        <dbReference type="ARBA" id="ARBA00023043"/>
    </source>
</evidence>
<dbReference type="SMART" id="SM00248">
    <property type="entry name" value="ANK"/>
    <property type="match status" value="4"/>
</dbReference>
<organism evidence="4 5">
    <name type="scientific">Paramecium tetraurelia</name>
    <dbReference type="NCBI Taxonomy" id="5888"/>
    <lineage>
        <taxon>Eukaryota</taxon>
        <taxon>Sar</taxon>
        <taxon>Alveolata</taxon>
        <taxon>Ciliophora</taxon>
        <taxon>Intramacronucleata</taxon>
        <taxon>Oligohymenophorea</taxon>
        <taxon>Peniculida</taxon>
        <taxon>Parameciidae</taxon>
        <taxon>Paramecium</taxon>
    </lineage>
</organism>
<keyword evidence="5" id="KW-1185">Reference proteome</keyword>
<name>A0CK32_PARTE</name>
<dbReference type="OMA" id="HHCAKDE"/>
<dbReference type="PROSITE" id="PS50297">
    <property type="entry name" value="ANK_REP_REGION"/>
    <property type="match status" value="1"/>
</dbReference>
<evidence type="ECO:0000256" key="1">
    <source>
        <dbReference type="ARBA" id="ARBA00022737"/>
    </source>
</evidence>
<dbReference type="EMBL" id="CT868096">
    <property type="protein sequence ID" value="CAK71149.1"/>
    <property type="molecule type" value="Genomic_DNA"/>
</dbReference>
<dbReference type="InterPro" id="IPR002110">
    <property type="entry name" value="Ankyrin_rpt"/>
</dbReference>
<dbReference type="AlphaFoldDB" id="A0CK32"/>
<dbReference type="PANTHER" id="PTHR24180">
    <property type="entry name" value="CYCLIN-DEPENDENT KINASE INHIBITOR 2C-RELATED"/>
    <property type="match status" value="1"/>
</dbReference>
<dbReference type="PROSITE" id="PS50088">
    <property type="entry name" value="ANK_REPEAT"/>
    <property type="match status" value="1"/>
</dbReference>
<keyword evidence="2 3" id="KW-0040">ANK repeat</keyword>
<keyword evidence="1" id="KW-0677">Repeat</keyword>
<dbReference type="Gene3D" id="1.25.40.20">
    <property type="entry name" value="Ankyrin repeat-containing domain"/>
    <property type="match status" value="2"/>
</dbReference>
<dbReference type="RefSeq" id="XP_001438546.1">
    <property type="nucleotide sequence ID" value="XM_001438509.2"/>
</dbReference>
<dbReference type="HOGENOM" id="CLU_887053_0_0_1"/>
<accession>A0CK32</accession>
<dbReference type="InParanoid" id="A0CK32"/>
<dbReference type="KEGG" id="ptm:GSPATT00000861001"/>
<dbReference type="STRING" id="5888.A0CK32"/>
<dbReference type="eggNOG" id="KOG0502">
    <property type="taxonomic scope" value="Eukaryota"/>
</dbReference>
<evidence type="ECO:0000313" key="4">
    <source>
        <dbReference type="EMBL" id="CAK71149.1"/>
    </source>
</evidence>
<dbReference type="OrthoDB" id="194358at2759"/>
<evidence type="ECO:0000256" key="3">
    <source>
        <dbReference type="PROSITE-ProRule" id="PRU00023"/>
    </source>
</evidence>
<feature type="repeat" description="ANK" evidence="3">
    <location>
        <begin position="127"/>
        <end position="159"/>
    </location>
</feature>
<dbReference type="Pfam" id="PF12796">
    <property type="entry name" value="Ank_2"/>
    <property type="match status" value="1"/>
</dbReference>
<evidence type="ECO:0000313" key="5">
    <source>
        <dbReference type="Proteomes" id="UP000000600"/>
    </source>
</evidence>
<dbReference type="GeneID" id="5024331"/>
<gene>
    <name evidence="4" type="ORF">GSPATT00000861001</name>
</gene>
<dbReference type="InterPro" id="IPR051637">
    <property type="entry name" value="Ank_repeat_dom-contain_49"/>
</dbReference>
<dbReference type="SUPFAM" id="SSF48403">
    <property type="entry name" value="Ankyrin repeat"/>
    <property type="match status" value="1"/>
</dbReference>